<organism evidence="1 2">
    <name type="scientific">Eragrostis curvula</name>
    <name type="common">weeping love grass</name>
    <dbReference type="NCBI Taxonomy" id="38414"/>
    <lineage>
        <taxon>Eukaryota</taxon>
        <taxon>Viridiplantae</taxon>
        <taxon>Streptophyta</taxon>
        <taxon>Embryophyta</taxon>
        <taxon>Tracheophyta</taxon>
        <taxon>Spermatophyta</taxon>
        <taxon>Magnoliopsida</taxon>
        <taxon>Liliopsida</taxon>
        <taxon>Poales</taxon>
        <taxon>Poaceae</taxon>
        <taxon>PACMAD clade</taxon>
        <taxon>Chloridoideae</taxon>
        <taxon>Eragrostideae</taxon>
        <taxon>Eragrostidinae</taxon>
        <taxon>Eragrostis</taxon>
    </lineage>
</organism>
<comment type="caution">
    <text evidence="1">The sequence shown here is derived from an EMBL/GenBank/DDBJ whole genome shotgun (WGS) entry which is preliminary data.</text>
</comment>
<sequence length="129" mass="14555">MCAFAAFFDARFFPIKACNQLAFDLVAVLPEKFGNAPSDARVVLTLLKVIKFTVRGDHVVSITPGDKENHMILLFAATLSLSLICLHAAEIDSNLLDLLKQENFKYEMRQELKHVARQNSVNSKCWPKF</sequence>
<dbReference type="EMBL" id="RWGY01000011">
    <property type="protein sequence ID" value="TVU30599.1"/>
    <property type="molecule type" value="Genomic_DNA"/>
</dbReference>
<dbReference type="Proteomes" id="UP000324897">
    <property type="component" value="Chromosome 1"/>
</dbReference>
<proteinExistence type="predicted"/>
<evidence type="ECO:0000313" key="2">
    <source>
        <dbReference type="Proteomes" id="UP000324897"/>
    </source>
</evidence>
<feature type="non-terminal residue" evidence="1">
    <location>
        <position position="1"/>
    </location>
</feature>
<reference evidence="1 2" key="1">
    <citation type="journal article" date="2019" name="Sci. Rep.">
        <title>A high-quality genome of Eragrostis curvula grass provides insights into Poaceae evolution and supports new strategies to enhance forage quality.</title>
        <authorList>
            <person name="Carballo J."/>
            <person name="Santos B.A.C.M."/>
            <person name="Zappacosta D."/>
            <person name="Garbus I."/>
            <person name="Selva J.P."/>
            <person name="Gallo C.A."/>
            <person name="Diaz A."/>
            <person name="Albertini E."/>
            <person name="Caccamo M."/>
            <person name="Echenique V."/>
        </authorList>
    </citation>
    <scope>NUCLEOTIDE SEQUENCE [LARGE SCALE GENOMIC DNA]</scope>
    <source>
        <strain evidence="2">cv. Victoria</strain>
        <tissue evidence="1">Leaf</tissue>
    </source>
</reference>
<dbReference type="Gramene" id="TVU30599">
    <property type="protein sequence ID" value="TVU30599"/>
    <property type="gene ID" value="EJB05_22229"/>
</dbReference>
<name>A0A5J9V378_9POAL</name>
<keyword evidence="2" id="KW-1185">Reference proteome</keyword>
<accession>A0A5J9V378</accession>
<dbReference type="AlphaFoldDB" id="A0A5J9V378"/>
<protein>
    <submittedName>
        <fullName evidence="1">Uncharacterized protein</fullName>
    </submittedName>
</protein>
<gene>
    <name evidence="1" type="ORF">EJB05_22229</name>
</gene>
<evidence type="ECO:0000313" key="1">
    <source>
        <dbReference type="EMBL" id="TVU30599.1"/>
    </source>
</evidence>